<dbReference type="AlphaFoldDB" id="A0A0B7AC10"/>
<protein>
    <submittedName>
        <fullName evidence="1">Uncharacterized protein</fullName>
    </submittedName>
</protein>
<evidence type="ECO:0000313" key="1">
    <source>
        <dbReference type="EMBL" id="CEK78308.1"/>
    </source>
</evidence>
<gene>
    <name evidence="1" type="primary">ORF109477</name>
</gene>
<sequence length="60" mass="7318">MSCYRGMLRIPWTVKMNDDDDVLKEVRTQRNRTQKKLNTRKRQIILSPRKGRFRTHSNSR</sequence>
<proteinExistence type="predicted"/>
<name>A0A0B7AC10_9EUPU</name>
<reference evidence="1" key="1">
    <citation type="submission" date="2014-12" db="EMBL/GenBank/DDBJ databases">
        <title>Insight into the proteome of Arion vulgaris.</title>
        <authorList>
            <person name="Aradska J."/>
            <person name="Bulat T."/>
            <person name="Smidak R."/>
            <person name="Sarate P."/>
            <person name="Gangsoo J."/>
            <person name="Sialana F."/>
            <person name="Bilban M."/>
            <person name="Lubec G."/>
        </authorList>
    </citation>
    <scope>NUCLEOTIDE SEQUENCE</scope>
    <source>
        <tissue evidence="1">Skin</tissue>
    </source>
</reference>
<organism evidence="1">
    <name type="scientific">Arion vulgaris</name>
    <dbReference type="NCBI Taxonomy" id="1028688"/>
    <lineage>
        <taxon>Eukaryota</taxon>
        <taxon>Metazoa</taxon>
        <taxon>Spiralia</taxon>
        <taxon>Lophotrochozoa</taxon>
        <taxon>Mollusca</taxon>
        <taxon>Gastropoda</taxon>
        <taxon>Heterobranchia</taxon>
        <taxon>Euthyneura</taxon>
        <taxon>Panpulmonata</taxon>
        <taxon>Eupulmonata</taxon>
        <taxon>Stylommatophora</taxon>
        <taxon>Helicina</taxon>
        <taxon>Arionoidea</taxon>
        <taxon>Arionidae</taxon>
        <taxon>Arion</taxon>
    </lineage>
</organism>
<dbReference type="EMBL" id="HACG01031443">
    <property type="protein sequence ID" value="CEK78308.1"/>
    <property type="molecule type" value="Transcribed_RNA"/>
</dbReference>
<accession>A0A0B7AC10</accession>